<evidence type="ECO:0000256" key="5">
    <source>
        <dbReference type="ARBA" id="ARBA00022723"/>
    </source>
</evidence>
<keyword evidence="5 11" id="KW-0479">Metal-binding</keyword>
<feature type="binding site" evidence="11">
    <location>
        <position position="113"/>
    </location>
    <ligand>
        <name>ATP</name>
        <dbReference type="ChEBI" id="CHEBI:30616"/>
    </ligand>
</feature>
<dbReference type="SUPFAM" id="SSF81301">
    <property type="entry name" value="Nucleotidyltransferase"/>
    <property type="match status" value="1"/>
</dbReference>
<feature type="domain" description="Poly A polymerase head" evidence="12">
    <location>
        <begin position="24"/>
        <end position="144"/>
    </location>
</feature>
<dbReference type="SUPFAM" id="SSF81891">
    <property type="entry name" value="Poly A polymerase C-terminal region-like"/>
    <property type="match status" value="1"/>
</dbReference>
<dbReference type="NCBIfam" id="NF009814">
    <property type="entry name" value="PRK13299.1"/>
    <property type="match status" value="1"/>
</dbReference>
<evidence type="ECO:0000313" key="15">
    <source>
        <dbReference type="EMBL" id="PNZ27918.1"/>
    </source>
</evidence>
<dbReference type="GO" id="GO:0000287">
    <property type="term" value="F:magnesium ion binding"/>
    <property type="evidence" value="ECO:0007669"/>
    <property type="project" value="UniProtKB-UniRule"/>
</dbReference>
<dbReference type="Pfam" id="PF13735">
    <property type="entry name" value="tRNA_NucTran2_2"/>
    <property type="match status" value="1"/>
</dbReference>
<feature type="binding site" evidence="11">
    <location>
        <position position="32"/>
    </location>
    <ligand>
        <name>CTP</name>
        <dbReference type="ChEBI" id="CHEBI:37563"/>
    </ligand>
</feature>
<feature type="binding site" evidence="11">
    <location>
        <position position="159"/>
    </location>
    <ligand>
        <name>CTP</name>
        <dbReference type="ChEBI" id="CHEBI:37563"/>
    </ligand>
</feature>
<dbReference type="GO" id="GO:0001680">
    <property type="term" value="P:tRNA 3'-terminal CCA addition"/>
    <property type="evidence" value="ECO:0007669"/>
    <property type="project" value="UniProtKB-UniRule"/>
</dbReference>
<dbReference type="GO" id="GO:0000049">
    <property type="term" value="F:tRNA binding"/>
    <property type="evidence" value="ECO:0007669"/>
    <property type="project" value="UniProtKB-UniRule"/>
</dbReference>
<keyword evidence="2 11" id="KW-0808">Transferase</keyword>
<dbReference type="AlphaFoldDB" id="A0A2K3YRR6"/>
<evidence type="ECO:0000259" key="13">
    <source>
        <dbReference type="Pfam" id="PF12627"/>
    </source>
</evidence>
<dbReference type="InterPro" id="IPR032810">
    <property type="entry name" value="CCA-adding_enz_C"/>
</dbReference>
<feature type="binding site" evidence="11">
    <location>
        <position position="156"/>
    </location>
    <ligand>
        <name>ATP</name>
        <dbReference type="ChEBI" id="CHEBI:30616"/>
    </ligand>
</feature>
<evidence type="ECO:0000256" key="4">
    <source>
        <dbReference type="ARBA" id="ARBA00022695"/>
    </source>
</evidence>
<dbReference type="InterPro" id="IPR050264">
    <property type="entry name" value="Bact_CCA-adding_enz_type3_sf"/>
</dbReference>
<keyword evidence="16" id="KW-1185">Reference proteome</keyword>
<proteinExistence type="inferred from homology"/>
<dbReference type="Gene3D" id="1.10.246.80">
    <property type="match status" value="1"/>
</dbReference>
<dbReference type="Proteomes" id="UP000242752">
    <property type="component" value="Unassembled WGS sequence"/>
</dbReference>
<comment type="cofactor">
    <cofactor evidence="1 11">
        <name>Mg(2+)</name>
        <dbReference type="ChEBI" id="CHEBI:18420"/>
    </cofactor>
</comment>
<dbReference type="HAMAP" id="MF_01263">
    <property type="entry name" value="CCA_bact_type3"/>
    <property type="match status" value="1"/>
</dbReference>
<dbReference type="Gene3D" id="3.30.460.10">
    <property type="entry name" value="Beta Polymerase, domain 2"/>
    <property type="match status" value="1"/>
</dbReference>
<evidence type="ECO:0000256" key="7">
    <source>
        <dbReference type="ARBA" id="ARBA00022800"/>
    </source>
</evidence>
<feature type="binding site" evidence="11">
    <location>
        <position position="32"/>
    </location>
    <ligand>
        <name>ATP</name>
        <dbReference type="ChEBI" id="CHEBI:30616"/>
    </ligand>
</feature>
<dbReference type="Pfam" id="PF12627">
    <property type="entry name" value="PolyA_pol_RNAbd"/>
    <property type="match status" value="1"/>
</dbReference>
<evidence type="ECO:0000256" key="1">
    <source>
        <dbReference type="ARBA" id="ARBA00001946"/>
    </source>
</evidence>
<dbReference type="GO" id="GO:0005524">
    <property type="term" value="F:ATP binding"/>
    <property type="evidence" value="ECO:0007669"/>
    <property type="project" value="UniProtKB-UniRule"/>
</dbReference>
<keyword evidence="4 11" id="KW-0548">Nucleotidyltransferase</keyword>
<evidence type="ECO:0000256" key="10">
    <source>
        <dbReference type="ARBA" id="ARBA00022884"/>
    </source>
</evidence>
<comment type="function">
    <text evidence="11">Catalyzes the addition and repair of the essential 3'-terminal CCA sequence in tRNAs without using a nucleic acid template. Adds these three nucleotides in the order of C, C, and A to the tRNA nucleotide-73, using CTP and ATP as substrates and producing inorganic pyrophosphate. tRNA 3'-terminal CCA addition is required both for tRNA processing and repair. Also involved in tRNA surveillance by mediating tandem CCA addition to generate a CCACCA at the 3' terminus of unstable tRNAs. While stable tRNAs receive only 3'-terminal CCA, unstable tRNAs are marked with CCACCA and rapidly degraded.</text>
</comment>
<feature type="binding site" evidence="11">
    <location>
        <position position="162"/>
    </location>
    <ligand>
        <name>CTP</name>
        <dbReference type="ChEBI" id="CHEBI:37563"/>
    </ligand>
</feature>
<feature type="binding site" evidence="11">
    <location>
        <position position="29"/>
    </location>
    <ligand>
        <name>ATP</name>
        <dbReference type="ChEBI" id="CHEBI:30616"/>
    </ligand>
</feature>
<feature type="binding site" evidence="11">
    <location>
        <position position="113"/>
    </location>
    <ligand>
        <name>CTP</name>
        <dbReference type="ChEBI" id="CHEBI:37563"/>
    </ligand>
</feature>
<name>A0A2K3YRR6_9STAP</name>
<organism evidence="15 16">
    <name type="scientific">Staphylococcus rostri</name>
    <dbReference type="NCBI Taxonomy" id="522262"/>
    <lineage>
        <taxon>Bacteria</taxon>
        <taxon>Bacillati</taxon>
        <taxon>Bacillota</taxon>
        <taxon>Bacilli</taxon>
        <taxon>Bacillales</taxon>
        <taxon>Staphylococcaceae</taxon>
        <taxon>Staphylococcus</taxon>
    </lineage>
</organism>
<dbReference type="GO" id="GO:0042245">
    <property type="term" value="P:RNA repair"/>
    <property type="evidence" value="ECO:0007669"/>
    <property type="project" value="UniProtKB-KW"/>
</dbReference>
<feature type="binding site" evidence="11">
    <location>
        <position position="156"/>
    </location>
    <ligand>
        <name>CTP</name>
        <dbReference type="ChEBI" id="CHEBI:37563"/>
    </ligand>
</feature>
<feature type="binding site" evidence="11">
    <location>
        <position position="162"/>
    </location>
    <ligand>
        <name>ATP</name>
        <dbReference type="ChEBI" id="CHEBI:30616"/>
    </ligand>
</feature>
<dbReference type="PANTHER" id="PTHR46173">
    <property type="entry name" value="CCA TRNA NUCLEOTIDYLTRANSFERASE 1, MITOCHONDRIAL"/>
    <property type="match status" value="1"/>
</dbReference>
<keyword evidence="7 11" id="KW-0692">RNA repair</keyword>
<feature type="binding site" evidence="11">
    <location>
        <position position="42"/>
    </location>
    <ligand>
        <name>Mg(2+)</name>
        <dbReference type="ChEBI" id="CHEBI:18420"/>
    </ligand>
</feature>
<comment type="catalytic activity">
    <reaction evidence="11">
        <text>a tRNA with a 3' CCA end + 2 CTP + ATP = a tRNA with a 3' CCACCA end + 3 diphosphate</text>
        <dbReference type="Rhea" id="RHEA:76235"/>
        <dbReference type="Rhea" id="RHEA-COMP:10468"/>
        <dbReference type="Rhea" id="RHEA-COMP:18655"/>
        <dbReference type="ChEBI" id="CHEBI:30616"/>
        <dbReference type="ChEBI" id="CHEBI:33019"/>
        <dbReference type="ChEBI" id="CHEBI:37563"/>
        <dbReference type="ChEBI" id="CHEBI:83071"/>
        <dbReference type="ChEBI" id="CHEBI:195187"/>
    </reaction>
</comment>
<dbReference type="GO" id="GO:0160016">
    <property type="term" value="F:CCACCA tRNA nucleotidyltransferase activity"/>
    <property type="evidence" value="ECO:0007669"/>
    <property type="project" value="RHEA"/>
</dbReference>
<feature type="binding site" evidence="11">
    <location>
        <position position="44"/>
    </location>
    <ligand>
        <name>Mg(2+)</name>
        <dbReference type="ChEBI" id="CHEBI:18420"/>
    </ligand>
</feature>
<dbReference type="GO" id="GO:0004810">
    <property type="term" value="F:CCA tRNA nucleotidyltransferase activity"/>
    <property type="evidence" value="ECO:0007669"/>
    <property type="project" value="UniProtKB-UniRule"/>
</dbReference>
<dbReference type="InterPro" id="IPR032828">
    <property type="entry name" value="PolyA_RNA-bd"/>
</dbReference>
<dbReference type="PANTHER" id="PTHR46173:SF1">
    <property type="entry name" value="CCA TRNA NUCLEOTIDYLTRANSFERASE 1, MITOCHONDRIAL"/>
    <property type="match status" value="1"/>
</dbReference>
<keyword evidence="8 11" id="KW-0067">ATP-binding</keyword>
<comment type="subunit">
    <text evidence="11">Homodimer.</text>
</comment>
<evidence type="ECO:0000256" key="11">
    <source>
        <dbReference type="HAMAP-Rule" id="MF_01263"/>
    </source>
</evidence>
<dbReference type="InterPro" id="IPR002646">
    <property type="entry name" value="PolA_pol_head_dom"/>
</dbReference>
<dbReference type="CDD" id="cd05398">
    <property type="entry name" value="NT_ClassII-CCAase"/>
    <property type="match status" value="1"/>
</dbReference>
<evidence type="ECO:0000256" key="3">
    <source>
        <dbReference type="ARBA" id="ARBA00022694"/>
    </source>
</evidence>
<feature type="domain" description="tRNA nucleotidyltransferase/poly(A) polymerase RNA and SrmB- binding" evidence="13">
    <location>
        <begin position="171"/>
        <end position="230"/>
    </location>
</feature>
<evidence type="ECO:0000313" key="16">
    <source>
        <dbReference type="Proteomes" id="UP000242752"/>
    </source>
</evidence>
<dbReference type="Gene3D" id="1.10.3090.10">
    <property type="entry name" value="cca-adding enzyme, domain 2"/>
    <property type="match status" value="1"/>
</dbReference>
<feature type="binding site" evidence="11">
    <location>
        <position position="165"/>
    </location>
    <ligand>
        <name>CTP</name>
        <dbReference type="ChEBI" id="CHEBI:37563"/>
    </ligand>
</feature>
<evidence type="ECO:0000256" key="8">
    <source>
        <dbReference type="ARBA" id="ARBA00022840"/>
    </source>
</evidence>
<feature type="binding site" evidence="11">
    <location>
        <position position="159"/>
    </location>
    <ligand>
        <name>ATP</name>
        <dbReference type="ChEBI" id="CHEBI:30616"/>
    </ligand>
</feature>
<evidence type="ECO:0000256" key="6">
    <source>
        <dbReference type="ARBA" id="ARBA00022741"/>
    </source>
</evidence>
<evidence type="ECO:0000256" key="9">
    <source>
        <dbReference type="ARBA" id="ARBA00022842"/>
    </source>
</evidence>
<comment type="caution">
    <text evidence="15">The sequence shown here is derived from an EMBL/GenBank/DDBJ whole genome shotgun (WGS) entry which is preliminary data.</text>
</comment>
<keyword evidence="3 11" id="KW-0819">tRNA processing</keyword>
<dbReference type="OrthoDB" id="9805698at2"/>
<protein>
    <recommendedName>
        <fullName evidence="11">CCA-adding enzyme</fullName>
        <ecNumber evidence="11">2.7.7.72</ecNumber>
    </recommendedName>
    <alternativeName>
        <fullName evidence="11">CCA tRNA nucleotidyltransferase</fullName>
    </alternativeName>
    <alternativeName>
        <fullName evidence="11">tRNA CCA-pyrophosphorylase</fullName>
    </alternativeName>
    <alternativeName>
        <fullName evidence="11">tRNA adenylyl-/cytidylyl- transferase</fullName>
    </alternativeName>
    <alternativeName>
        <fullName evidence="11">tRNA nucleotidyltransferase</fullName>
    </alternativeName>
    <alternativeName>
        <fullName evidence="11">tRNA-NT</fullName>
    </alternativeName>
</protein>
<feature type="domain" description="CCA-adding enzyme C-terminal" evidence="14">
    <location>
        <begin position="252"/>
        <end position="395"/>
    </location>
</feature>
<sequence length="402" mass="46293">MNDKAPFLTAIPVMQQLTSHGYEAYFVGGAVRDYLMARPINDIDMTTSATPDEIEALFDHTIPIGKEHGTINVVWQGDNYEITTFRTEGAYIDHRRPSEVYFVRDLYQDVERRDFTINAIAMDAQFNILDHFNGQQDIATKIIRTVGDPRERFDEDALRILRGLRFKSQLGFTIDATTYDAMVEKTADISHLAIERIMVELEKLLAGNYVSETFSTLQDLHIWDYLPYFKEMPMERIHITEPVTLPQFLAIVMRQSEHHINTKQLKRSNDEIRHAQRLLQALEQAPTLTSKTELRQFVYDFGDSICRELLDMQALLETNAISQPSKLIFNAETVSEIWQTLAITHLQQLAINGKVLMQTFDKKAGPWIKDALRRAECAVVQQQVTNTEQEIIEWVKGNVEIP</sequence>
<reference evidence="15 16" key="1">
    <citation type="submission" date="2017-08" db="EMBL/GenBank/DDBJ databases">
        <title>Draft genome sequences of 64 type strains of genus Staph aureus.</title>
        <authorList>
            <person name="Cole K."/>
            <person name="Golubchik T."/>
            <person name="Russell J."/>
            <person name="Foster D."/>
            <person name="Llewelyn M."/>
            <person name="Wilson D."/>
            <person name="Crook D."/>
            <person name="Paul J."/>
        </authorList>
    </citation>
    <scope>NUCLEOTIDE SEQUENCE [LARGE SCALE GENOMIC DNA]</scope>
    <source>
        <strain evidence="15 16">DSM 21968</strain>
    </source>
</reference>
<keyword evidence="10 11" id="KW-0694">RNA-binding</keyword>
<feature type="binding site" evidence="11">
    <location>
        <position position="29"/>
    </location>
    <ligand>
        <name>CTP</name>
        <dbReference type="ChEBI" id="CHEBI:37563"/>
    </ligand>
</feature>
<evidence type="ECO:0000256" key="2">
    <source>
        <dbReference type="ARBA" id="ARBA00022679"/>
    </source>
</evidence>
<dbReference type="EMBL" id="PPRF01000032">
    <property type="protein sequence ID" value="PNZ27918.1"/>
    <property type="molecule type" value="Genomic_DNA"/>
</dbReference>
<accession>A0A2K3YRR6</accession>
<keyword evidence="9 11" id="KW-0460">Magnesium</keyword>
<evidence type="ECO:0000259" key="12">
    <source>
        <dbReference type="Pfam" id="PF01743"/>
    </source>
</evidence>
<dbReference type="RefSeq" id="WP_103358009.1">
    <property type="nucleotide sequence ID" value="NZ_PPRF01000032.1"/>
</dbReference>
<dbReference type="Pfam" id="PF01743">
    <property type="entry name" value="PolyA_pol"/>
    <property type="match status" value="1"/>
</dbReference>
<gene>
    <name evidence="11" type="primary">cca</name>
    <name evidence="15" type="ORF">CD122_05565</name>
</gene>
<comment type="miscellaneous">
    <text evidence="11">A single active site specifically recognizes both ATP and CTP and is responsible for their addition.</text>
</comment>
<evidence type="ECO:0000259" key="14">
    <source>
        <dbReference type="Pfam" id="PF13735"/>
    </source>
</evidence>
<dbReference type="EC" id="2.7.7.72" evidence="11"/>
<comment type="catalytic activity">
    <reaction evidence="11">
        <text>a tRNA precursor + 2 CTP + ATP = a tRNA with a 3' CCA end + 3 diphosphate</text>
        <dbReference type="Rhea" id="RHEA:14433"/>
        <dbReference type="Rhea" id="RHEA-COMP:10465"/>
        <dbReference type="Rhea" id="RHEA-COMP:10468"/>
        <dbReference type="ChEBI" id="CHEBI:30616"/>
        <dbReference type="ChEBI" id="CHEBI:33019"/>
        <dbReference type="ChEBI" id="CHEBI:37563"/>
        <dbReference type="ChEBI" id="CHEBI:74896"/>
        <dbReference type="ChEBI" id="CHEBI:83071"/>
        <dbReference type="EC" id="2.7.7.72"/>
    </reaction>
</comment>
<comment type="similarity">
    <text evidence="11">Belongs to the tRNA nucleotidyltransferase/poly(A) polymerase family. Bacterial CCA-adding enzyme type 3 subfamily.</text>
</comment>
<dbReference type="InterPro" id="IPR023068">
    <property type="entry name" value="CCA-adding_enz_firmicutes"/>
</dbReference>
<feature type="binding site" evidence="11">
    <location>
        <position position="165"/>
    </location>
    <ligand>
        <name>ATP</name>
        <dbReference type="ChEBI" id="CHEBI:30616"/>
    </ligand>
</feature>
<keyword evidence="6 11" id="KW-0547">Nucleotide-binding</keyword>
<dbReference type="InterPro" id="IPR043519">
    <property type="entry name" value="NT_sf"/>
</dbReference>